<dbReference type="HOGENOM" id="CLU_062472_0_0_1"/>
<organism evidence="4">
    <name type="scientific">Fusarium oxysporum f. sp. pisi HDV247</name>
    <dbReference type="NCBI Taxonomy" id="1080344"/>
    <lineage>
        <taxon>Eukaryota</taxon>
        <taxon>Fungi</taxon>
        <taxon>Dikarya</taxon>
        <taxon>Ascomycota</taxon>
        <taxon>Pezizomycotina</taxon>
        <taxon>Sordariomycetes</taxon>
        <taxon>Hypocreomycetidae</taxon>
        <taxon>Hypocreales</taxon>
        <taxon>Nectriaceae</taxon>
        <taxon>Fusarium</taxon>
        <taxon>Fusarium oxysporum species complex</taxon>
    </lineage>
</organism>
<evidence type="ECO:0000256" key="1">
    <source>
        <dbReference type="ARBA" id="ARBA00022741"/>
    </source>
</evidence>
<dbReference type="AlphaFoldDB" id="W9Q3R7"/>
<evidence type="ECO:0000313" key="4">
    <source>
        <dbReference type="EMBL" id="EXA52118.1"/>
    </source>
</evidence>
<dbReference type="InterPro" id="IPR000330">
    <property type="entry name" value="SNF2_N"/>
</dbReference>
<protein>
    <recommendedName>
        <fullName evidence="3">SNF2 N-terminal domain-containing protein</fullName>
    </recommendedName>
</protein>
<dbReference type="OrthoDB" id="5074162at2759"/>
<gene>
    <name evidence="4" type="ORF">FOVG_00538</name>
</gene>
<reference evidence="4" key="1">
    <citation type="submission" date="2011-10" db="EMBL/GenBank/DDBJ databases">
        <title>The Genome Sequence of Fusarium oxysporum HDV247.</title>
        <authorList>
            <consortium name="The Broad Institute Genome Sequencing Platform"/>
            <person name="Ma L.-J."/>
            <person name="Gale L.R."/>
            <person name="Schwartz D.C."/>
            <person name="Zhou S."/>
            <person name="Corby-Kistler H."/>
            <person name="Young S.K."/>
            <person name="Zeng Q."/>
            <person name="Gargeya S."/>
            <person name="Fitzgerald M."/>
            <person name="Haas B."/>
            <person name="Abouelleil A."/>
            <person name="Alvarado L."/>
            <person name="Arachchi H.M."/>
            <person name="Berlin A."/>
            <person name="Brown A."/>
            <person name="Chapman S.B."/>
            <person name="Chen Z."/>
            <person name="Dunbar C."/>
            <person name="Freedman E."/>
            <person name="Gearin G."/>
            <person name="Goldberg J."/>
            <person name="Griggs A."/>
            <person name="Gujja S."/>
            <person name="Heiman D."/>
            <person name="Howarth C."/>
            <person name="Larson L."/>
            <person name="Lui A."/>
            <person name="MacDonald P.J.P."/>
            <person name="Montmayeur A."/>
            <person name="Murphy C."/>
            <person name="Neiman D."/>
            <person name="Pearson M."/>
            <person name="Priest M."/>
            <person name="Roberts A."/>
            <person name="Saif S."/>
            <person name="Shea T."/>
            <person name="Shenoy N."/>
            <person name="Sisk P."/>
            <person name="Stolte C."/>
            <person name="Sykes S."/>
            <person name="Wortman J."/>
            <person name="Nusbaum C."/>
            <person name="Birren B."/>
        </authorList>
    </citation>
    <scope>NUCLEOTIDE SEQUENCE [LARGE SCALE GENOMIC DNA]</scope>
    <source>
        <strain evidence="4">HDV247</strain>
    </source>
</reference>
<proteinExistence type="predicted"/>
<evidence type="ECO:0000256" key="2">
    <source>
        <dbReference type="ARBA" id="ARBA00022840"/>
    </source>
</evidence>
<keyword evidence="1" id="KW-0547">Nucleotide-binding</keyword>
<dbReference type="InterPro" id="IPR027417">
    <property type="entry name" value="P-loop_NTPase"/>
</dbReference>
<dbReference type="SUPFAM" id="SSF52540">
    <property type="entry name" value="P-loop containing nucleoside triphosphate hydrolases"/>
    <property type="match status" value="1"/>
</dbReference>
<evidence type="ECO:0000259" key="3">
    <source>
        <dbReference type="Pfam" id="PF00176"/>
    </source>
</evidence>
<keyword evidence="2" id="KW-0067">ATP-binding</keyword>
<dbReference type="GO" id="GO:0005524">
    <property type="term" value="F:ATP binding"/>
    <property type="evidence" value="ECO:0007669"/>
    <property type="project" value="InterPro"/>
</dbReference>
<dbReference type="InterPro" id="IPR038718">
    <property type="entry name" value="SNF2-like_sf"/>
</dbReference>
<feature type="domain" description="SNF2 N-terminal" evidence="3">
    <location>
        <begin position="137"/>
        <end position="269"/>
    </location>
</feature>
<reference evidence="4" key="2">
    <citation type="submission" date="2012-05" db="EMBL/GenBank/DDBJ databases">
        <title>Annotation of the Genome Sequence of Fusarium oxysporum HDV247.</title>
        <authorList>
            <consortium name="The Broad Institute Genomics Platform"/>
            <person name="Ma L.-J."/>
            <person name="Corby-Kistler H."/>
            <person name="Broz K."/>
            <person name="Gale L.R."/>
            <person name="Jonkers W."/>
            <person name="O'Donnell K."/>
            <person name="Ploetz R."/>
            <person name="Steinberg C."/>
            <person name="Schwartz D.C."/>
            <person name="VanEtten H."/>
            <person name="Zhou S."/>
            <person name="Young S.K."/>
            <person name="Zeng Q."/>
            <person name="Gargeya S."/>
            <person name="Fitzgerald M."/>
            <person name="Abouelleil A."/>
            <person name="Alvarado L."/>
            <person name="Chapman S.B."/>
            <person name="Gainer-Dewar J."/>
            <person name="Goldberg J."/>
            <person name="Griggs A."/>
            <person name="Gujja S."/>
            <person name="Hansen M."/>
            <person name="Howarth C."/>
            <person name="Imamovic A."/>
            <person name="Ireland A."/>
            <person name="Larimer J."/>
            <person name="McCowan C."/>
            <person name="Murphy C."/>
            <person name="Pearson M."/>
            <person name="Poon T.W."/>
            <person name="Priest M."/>
            <person name="Roberts A."/>
            <person name="Saif S."/>
            <person name="Shea T."/>
            <person name="Sykes S."/>
            <person name="Wortman J."/>
            <person name="Nusbaum C."/>
            <person name="Birren B."/>
        </authorList>
    </citation>
    <scope>NUCLEOTIDE SEQUENCE</scope>
    <source>
        <strain evidence="4">HDV247</strain>
    </source>
</reference>
<dbReference type="EMBL" id="JH650968">
    <property type="protein sequence ID" value="EXA52118.1"/>
    <property type="molecule type" value="Genomic_DNA"/>
</dbReference>
<dbReference type="Proteomes" id="UP000030751">
    <property type="component" value="Unassembled WGS sequence"/>
</dbReference>
<accession>W9Q3R7</accession>
<dbReference type="Pfam" id="PF00176">
    <property type="entry name" value="SNF2-rel_dom"/>
    <property type="match status" value="1"/>
</dbReference>
<name>W9Q3R7_FUSOX</name>
<sequence>MASMDHIDAARARLHSLFNASFEKLDDALSNASTTVFHKAHCYRVDIHLLSVLCIIHHWHKRRTRCQQLRRGPCASPITTWRHIHQGRDLIEDRHQSLCLSLTSSEYSKHLDCVGDTDSSPRLEIFHKLNTRLKHWQVTGVDKLIWLAKSPFKGGFLCDAMGLGESTQALVAAIQVKKTMPTRSGFIAIVTRAGCVLQWVDEIKRHLKPEHHTPYSFLDDPGIDKNCRLQYNIVVSSCNFCMAKYQDLVNFAVFCHAIASYGVDETRKMSLLYSNNDNLRPEEPEDDLFTRPYQGLIVARPKSMVRLKAKKVEHVFEFIDRVAVLVTGQMVACARKYLRRQKAISDERKQEPCSLTLWVRYWLALLAETRRPRARL</sequence>
<dbReference type="Gene3D" id="3.40.50.10810">
    <property type="entry name" value="Tandem AAA-ATPase domain"/>
    <property type="match status" value="1"/>
</dbReference>